<keyword evidence="1" id="KW-0802">TPR repeat</keyword>
<feature type="repeat" description="TPR" evidence="1">
    <location>
        <begin position="852"/>
        <end position="885"/>
    </location>
</feature>
<dbReference type="InterPro" id="IPR049945">
    <property type="entry name" value="AAA_22"/>
</dbReference>
<evidence type="ECO:0008006" key="7">
    <source>
        <dbReference type="Google" id="ProtNLM"/>
    </source>
</evidence>
<evidence type="ECO:0000313" key="6">
    <source>
        <dbReference type="Proteomes" id="UP001159427"/>
    </source>
</evidence>
<dbReference type="InterPro" id="IPR011990">
    <property type="entry name" value="TPR-like_helical_dom_sf"/>
</dbReference>
<evidence type="ECO:0000259" key="3">
    <source>
        <dbReference type="Pfam" id="PF13401"/>
    </source>
</evidence>
<dbReference type="PROSITE" id="PS50005">
    <property type="entry name" value="TPR"/>
    <property type="match status" value="1"/>
</dbReference>
<dbReference type="PANTHER" id="PTHR47691:SF3">
    <property type="entry name" value="HTH-TYPE TRANSCRIPTIONAL REGULATOR RV0890C-RELATED"/>
    <property type="match status" value="1"/>
</dbReference>
<name>A0ABN8L9Z9_9CNID</name>
<reference evidence="5 6" key="1">
    <citation type="submission" date="2022-05" db="EMBL/GenBank/DDBJ databases">
        <authorList>
            <consortium name="Genoscope - CEA"/>
            <person name="William W."/>
        </authorList>
    </citation>
    <scope>NUCLEOTIDE SEQUENCE [LARGE SCALE GENOMIC DNA]</scope>
</reference>
<dbReference type="PRINTS" id="PR00364">
    <property type="entry name" value="DISEASERSIST"/>
</dbReference>
<sequence length="943" mass="107445">MTSVFEASHEKTNGTKLVRLVIDGGTHALRTFLHTIYPPGVLRAALARNRGTLEVLKSRRAIFDSQWESLFPSSGDPADSERFDITLLHLLLREICYLAPSLTGWNNPPADTDFSYEANIVRIKFFRNELCHGISTGITNAEFEDKWNKISKSLVALGLDQNEIDRLKTKPIDHDTESRVKAEVERWTRDFETQIQLLELEVKQMKDKISRIQVSVSGTGAGELANCLPDEDPKVFGRSEEIRQVTEAIQTKGVATVVITGGPGFGKTTVANKVAHELVGVCKNTVLYCPIRSKTTVDDVATSMILACNKNHSHPPRNPHHWLLNWSKQQMNNVTFILDNADDVLNSNDQPHFISLLCDMRILSGQNINFVVTSRRVFKDSGLKMIEVRLKPLPPEESRRVLTEQISDDCIKKQLSKTDILVELCGCVPLALCIVGSLLLDYTEDELINSLKERPLDVLREDESDDNSVEKAIKTSYDVLSHIEQQALLVMSAFPGSFSSEAARTVINNCTSCTTQPISILRSLKNRSLIEQPASQRYQIHPLIQAFLKTIDQDIGTQLVIWGERVACAYFISQLADNADLYWTKDMCKESIQRFNKDRHNFEYFLKACISGLKNEDPDVLAVMETLVERISQISSIYLYLEMCLLPSFYVEFLKLSCNLLTSGDHPANKRVELLCLVGHESRRAGDLNKYKEFQEKARETFSQNPAEIEVEKVSEAFFYNNNARFLAEEGKLDEAKEEFDFCLYICEGHLSLDYMYVQKAITLLFAGYEDNRRNERHEANQKLNEALNLYRRVLGKHVMTAWAHRYLADFLLFHVDNSFGTAEDQQKCMKLYENALEIMESLGMADHKECILSLTNLGICHQLQGNQEQAMILYQRALHIAERELGENHTWKVYLKTQMAYWNKENGKLDEAKALKDDAVRRSYTLGLPDNQPRNKFLLQKI</sequence>
<dbReference type="SMART" id="SM00028">
    <property type="entry name" value="TPR"/>
    <property type="match status" value="2"/>
</dbReference>
<dbReference type="SUPFAM" id="SSF52540">
    <property type="entry name" value="P-loop containing nucleoside triphosphate hydrolases"/>
    <property type="match status" value="1"/>
</dbReference>
<organism evidence="5 6">
    <name type="scientific">Porites evermanni</name>
    <dbReference type="NCBI Taxonomy" id="104178"/>
    <lineage>
        <taxon>Eukaryota</taxon>
        <taxon>Metazoa</taxon>
        <taxon>Cnidaria</taxon>
        <taxon>Anthozoa</taxon>
        <taxon>Hexacorallia</taxon>
        <taxon>Scleractinia</taxon>
        <taxon>Fungiina</taxon>
        <taxon>Poritidae</taxon>
        <taxon>Porites</taxon>
    </lineage>
</organism>
<dbReference type="Proteomes" id="UP001159427">
    <property type="component" value="Unassembled WGS sequence"/>
</dbReference>
<proteinExistence type="predicted"/>
<dbReference type="InterPro" id="IPR019734">
    <property type="entry name" value="TPR_rpt"/>
</dbReference>
<dbReference type="Pfam" id="PF13424">
    <property type="entry name" value="TPR_12"/>
    <property type="match status" value="1"/>
</dbReference>
<accession>A0ABN8L9Z9</accession>
<comment type="caution">
    <text evidence="5">The sequence shown here is derived from an EMBL/GenBank/DDBJ whole genome shotgun (WGS) entry which is preliminary data.</text>
</comment>
<keyword evidence="2" id="KW-0175">Coiled coil</keyword>
<evidence type="ECO:0000259" key="4">
    <source>
        <dbReference type="Pfam" id="PF18738"/>
    </source>
</evidence>
<dbReference type="Gene3D" id="1.25.40.10">
    <property type="entry name" value="Tetratricopeptide repeat domain"/>
    <property type="match status" value="1"/>
</dbReference>
<evidence type="ECO:0000256" key="1">
    <source>
        <dbReference type="PROSITE-ProRule" id="PRU00339"/>
    </source>
</evidence>
<dbReference type="EMBL" id="CALNXI010000004">
    <property type="protein sequence ID" value="CAH3013923.1"/>
    <property type="molecule type" value="Genomic_DNA"/>
</dbReference>
<keyword evidence="6" id="KW-1185">Reference proteome</keyword>
<dbReference type="InterPro" id="IPR041249">
    <property type="entry name" value="HEPN_DZIP3"/>
</dbReference>
<feature type="domain" description="ORC1/DEAH AAA+ ATPase" evidence="3">
    <location>
        <begin position="257"/>
        <end position="371"/>
    </location>
</feature>
<dbReference type="InterPro" id="IPR027417">
    <property type="entry name" value="P-loop_NTPase"/>
</dbReference>
<dbReference type="SUPFAM" id="SSF48452">
    <property type="entry name" value="TPR-like"/>
    <property type="match status" value="2"/>
</dbReference>
<dbReference type="PANTHER" id="PTHR47691">
    <property type="entry name" value="REGULATOR-RELATED"/>
    <property type="match status" value="1"/>
</dbReference>
<protein>
    <recommendedName>
        <fullName evidence="7">E3 ubiquitin-protein ligase DZIP3</fullName>
    </recommendedName>
</protein>
<evidence type="ECO:0000313" key="5">
    <source>
        <dbReference type="EMBL" id="CAH3013923.1"/>
    </source>
</evidence>
<gene>
    <name evidence="5" type="ORF">PEVE_00028781</name>
</gene>
<evidence type="ECO:0000256" key="2">
    <source>
        <dbReference type="SAM" id="Coils"/>
    </source>
</evidence>
<dbReference type="Gene3D" id="3.40.50.300">
    <property type="entry name" value="P-loop containing nucleotide triphosphate hydrolases"/>
    <property type="match status" value="1"/>
</dbReference>
<dbReference type="Pfam" id="PF13401">
    <property type="entry name" value="AAA_22"/>
    <property type="match status" value="1"/>
</dbReference>
<dbReference type="Pfam" id="PF18738">
    <property type="entry name" value="HEPN_DZIP3"/>
    <property type="match status" value="1"/>
</dbReference>
<feature type="coiled-coil region" evidence="2">
    <location>
        <begin position="188"/>
        <end position="215"/>
    </location>
</feature>
<feature type="domain" description="DZIP3-like HEPN" evidence="4">
    <location>
        <begin position="40"/>
        <end position="179"/>
    </location>
</feature>